<protein>
    <submittedName>
        <fullName evidence="2">Uncharacterized protein</fullName>
    </submittedName>
</protein>
<dbReference type="Proteomes" id="UP000199136">
    <property type="component" value="Unassembled WGS sequence"/>
</dbReference>
<dbReference type="AlphaFoldDB" id="A0A1I5WMV2"/>
<gene>
    <name evidence="2" type="ORF">SAMN04488506_0971</name>
</gene>
<feature type="transmembrane region" description="Helical" evidence="1">
    <location>
        <begin position="34"/>
        <end position="54"/>
    </location>
</feature>
<proteinExistence type="predicted"/>
<keyword evidence="1" id="KW-0472">Membrane</keyword>
<organism evidence="2 3">
    <name type="scientific">Desemzia incerta</name>
    <dbReference type="NCBI Taxonomy" id="82801"/>
    <lineage>
        <taxon>Bacteria</taxon>
        <taxon>Bacillati</taxon>
        <taxon>Bacillota</taxon>
        <taxon>Bacilli</taxon>
        <taxon>Lactobacillales</taxon>
        <taxon>Carnobacteriaceae</taxon>
        <taxon>Desemzia</taxon>
    </lineage>
</organism>
<name>A0A1I5WMV2_9LACT</name>
<evidence type="ECO:0000313" key="2">
    <source>
        <dbReference type="EMBL" id="SFQ20917.1"/>
    </source>
</evidence>
<keyword evidence="3" id="KW-1185">Reference proteome</keyword>
<evidence type="ECO:0000313" key="3">
    <source>
        <dbReference type="Proteomes" id="UP000199136"/>
    </source>
</evidence>
<feature type="transmembrane region" description="Helical" evidence="1">
    <location>
        <begin position="5"/>
        <end position="22"/>
    </location>
</feature>
<dbReference type="EMBL" id="FOXW01000003">
    <property type="protein sequence ID" value="SFQ20917.1"/>
    <property type="molecule type" value="Genomic_DNA"/>
</dbReference>
<keyword evidence="1" id="KW-1133">Transmembrane helix</keyword>
<evidence type="ECO:0000256" key="1">
    <source>
        <dbReference type="SAM" id="Phobius"/>
    </source>
</evidence>
<keyword evidence="1" id="KW-0812">Transmembrane</keyword>
<sequence>MGKKVISFILRILILVIFYIWAYEYLLDRSMSALFIVIGVVIVPEIILFFWRLFKKRRSTPDATK</sequence>
<reference evidence="2 3" key="1">
    <citation type="submission" date="2016-10" db="EMBL/GenBank/DDBJ databases">
        <authorList>
            <person name="de Groot N.N."/>
        </authorList>
    </citation>
    <scope>NUCLEOTIDE SEQUENCE [LARGE SCALE GENOMIC DNA]</scope>
    <source>
        <strain evidence="2 3">DSM 20581</strain>
    </source>
</reference>
<accession>A0A1I5WMV2</accession>